<organism evidence="1 2">
    <name type="scientific">Levilactobacillus koreensis</name>
    <dbReference type="NCBI Taxonomy" id="637971"/>
    <lineage>
        <taxon>Bacteria</taxon>
        <taxon>Bacillati</taxon>
        <taxon>Bacillota</taxon>
        <taxon>Bacilli</taxon>
        <taxon>Lactobacillales</taxon>
        <taxon>Lactobacillaceae</taxon>
        <taxon>Levilactobacillus</taxon>
    </lineage>
</organism>
<dbReference type="EMBL" id="CP012033">
    <property type="protein sequence ID" value="AKP64189.1"/>
    <property type="molecule type" value="Genomic_DNA"/>
</dbReference>
<protein>
    <submittedName>
        <fullName evidence="1">Uncharacterized protein</fullName>
    </submittedName>
</protein>
<name>A0AAC8UVJ3_9LACO</name>
<proteinExistence type="predicted"/>
<evidence type="ECO:0000313" key="1">
    <source>
        <dbReference type="EMBL" id="AKP64189.1"/>
    </source>
</evidence>
<sequence>MKDDKANVELTIFRLIEFYEQGKLDVRLNKKSRLFLDEMGISYKRMVREALMVLSKSQYFRGPSAVHHQESNHNLRGYEFLVALYKEQLYVKFYVSTRGAELRSLHPSEKSPDQTFTKFK</sequence>
<dbReference type="KEGG" id="lko:ABN16_03710"/>
<dbReference type="Proteomes" id="UP000036000">
    <property type="component" value="Chromosome"/>
</dbReference>
<keyword evidence="2" id="KW-1185">Reference proteome</keyword>
<evidence type="ECO:0000313" key="2">
    <source>
        <dbReference type="Proteomes" id="UP000036000"/>
    </source>
</evidence>
<accession>A0AAC8UVJ3</accession>
<dbReference type="RefSeq" id="WP_048733025.1">
    <property type="nucleotide sequence ID" value="NZ_CP012033.1"/>
</dbReference>
<reference evidence="1 2" key="1">
    <citation type="submission" date="2015-07" db="EMBL/GenBank/DDBJ databases">
        <title>Lactobacillus korensis/26-25/ whole genome sequencing.</title>
        <authorList>
            <person name="Kim M.K."/>
            <person name="Im W.-T."/>
            <person name="Srinivasan S."/>
            <person name="Lee J.-J."/>
        </authorList>
    </citation>
    <scope>NUCLEOTIDE SEQUENCE [LARGE SCALE GENOMIC DNA]</scope>
    <source>
        <strain evidence="1 2">26-25</strain>
    </source>
</reference>
<gene>
    <name evidence="1" type="ORF">ABN16_03710</name>
</gene>
<dbReference type="AlphaFoldDB" id="A0AAC8UVJ3"/>